<keyword evidence="9" id="KW-0449">Lipoprotein</keyword>
<dbReference type="eggNOG" id="COG0600">
    <property type="taxonomic scope" value="Bacteria"/>
</dbReference>
<feature type="transmembrane region" description="Helical" evidence="7">
    <location>
        <begin position="189"/>
        <end position="213"/>
    </location>
</feature>
<organism evidence="9 10">
    <name type="scientific">Corynebacterium glyciniphilum AJ 3170</name>
    <dbReference type="NCBI Taxonomy" id="1404245"/>
    <lineage>
        <taxon>Bacteria</taxon>
        <taxon>Bacillati</taxon>
        <taxon>Actinomycetota</taxon>
        <taxon>Actinomycetes</taxon>
        <taxon>Mycobacteriales</taxon>
        <taxon>Corynebacteriaceae</taxon>
        <taxon>Corynebacterium</taxon>
    </lineage>
</organism>
<comment type="similarity">
    <text evidence="7">Belongs to the binding-protein-dependent transport system permease family.</text>
</comment>
<dbReference type="GO" id="GO:0055085">
    <property type="term" value="P:transmembrane transport"/>
    <property type="evidence" value="ECO:0007669"/>
    <property type="project" value="InterPro"/>
</dbReference>
<evidence type="ECO:0000256" key="5">
    <source>
        <dbReference type="ARBA" id="ARBA00022989"/>
    </source>
</evidence>
<keyword evidence="10" id="KW-1185">Reference proteome</keyword>
<feature type="transmembrane region" description="Helical" evidence="7">
    <location>
        <begin position="288"/>
        <end position="308"/>
    </location>
</feature>
<reference evidence="9 10" key="1">
    <citation type="journal article" date="2015" name="Int. J. Syst. Evol. Microbiol.">
        <title>Revisiting Corynebacterium glyciniphilum (ex Kubota et al., 1972) sp. nov., nom. rev., isolated from putrefied banana.</title>
        <authorList>
            <person name="Al-Dilaimi A."/>
            <person name="Bednarz H."/>
            <person name="Lomker A."/>
            <person name="Niehaus K."/>
            <person name="Kalinowski J."/>
            <person name="Ruckert C."/>
        </authorList>
    </citation>
    <scope>NUCLEOTIDE SEQUENCE [LARGE SCALE GENOMIC DNA]</scope>
    <source>
        <strain evidence="9">AJ 3170</strain>
    </source>
</reference>
<sequence length="542" mass="56167">MTRPRATSGVRGARGAAGARSTVNVLLVLVGVLAAWWILAATVLRPLETIPTPGEIVSRIADDGLTFYWVNLKVTAMEAGQGYLLGVGLAIAASVLALLFPRLRGIVMQVAVITYSLPIIAVGPVIYLMIGAPSSGDPSATAVLLSALAIFFTTVVGTLLGLDAADQRSLDLVDVYGGSRLTRLMKVQLIAAVPSILTALKVAAPISVLGAILGEYVGGVDRGLGPALLNAQQASDVSRTWALALAAALLAGAWFALMALLSQLVTRLGWGVTEVSTTATKRTPRSPWAVTGDVVVSLVVIGAVWTFGLRLFGISPFVGRTPAEVVGYLADNSDSADGQNHFLALLPELWRTLLDTGMGFVLGLAAAVVAASLFLVFPTLERALMPLALFFQSVPLVAIAPVLIIIFGRGQFTVAMMGAIIVFFPALVNIGSALKNVPPALIDLVRTYGAGRAGELVKIRVPACLPAIFAAVRIAIPGALSGALLAEWLATGQGIGSVVITAVGSADTDVVWASVTVVTVTALILYGVAALLENAARKRWGT</sequence>
<evidence type="ECO:0000313" key="9">
    <source>
        <dbReference type="EMBL" id="AHW64639.1"/>
    </source>
</evidence>
<keyword evidence="4 7" id="KW-0812">Transmembrane</keyword>
<evidence type="ECO:0000256" key="7">
    <source>
        <dbReference type="RuleBase" id="RU363032"/>
    </source>
</evidence>
<gene>
    <name evidence="9" type="ORF">CGLY_10970</name>
</gene>
<evidence type="ECO:0000256" key="2">
    <source>
        <dbReference type="ARBA" id="ARBA00022448"/>
    </source>
</evidence>
<dbReference type="PANTHER" id="PTHR30151:SF0">
    <property type="entry name" value="ABC TRANSPORTER PERMEASE PROTEIN MJ0413-RELATED"/>
    <property type="match status" value="1"/>
</dbReference>
<dbReference type="OrthoDB" id="5140822at2"/>
<accession>X5DTN2</accession>
<evidence type="ECO:0000256" key="1">
    <source>
        <dbReference type="ARBA" id="ARBA00004651"/>
    </source>
</evidence>
<feature type="transmembrane region" description="Helical" evidence="7">
    <location>
        <begin position="21"/>
        <end position="39"/>
    </location>
</feature>
<name>X5DTN2_9CORY</name>
<feature type="transmembrane region" description="Helical" evidence="7">
    <location>
        <begin position="142"/>
        <end position="162"/>
    </location>
</feature>
<dbReference type="CDD" id="cd06261">
    <property type="entry name" value="TM_PBP2"/>
    <property type="match status" value="1"/>
</dbReference>
<proteinExistence type="inferred from homology"/>
<dbReference type="SUPFAM" id="SSF161098">
    <property type="entry name" value="MetI-like"/>
    <property type="match status" value="2"/>
</dbReference>
<feature type="transmembrane region" description="Helical" evidence="7">
    <location>
        <begin position="467"/>
        <end position="490"/>
    </location>
</feature>
<evidence type="ECO:0000256" key="6">
    <source>
        <dbReference type="ARBA" id="ARBA00023136"/>
    </source>
</evidence>
<dbReference type="InterPro" id="IPR035906">
    <property type="entry name" value="MetI-like_sf"/>
</dbReference>
<feature type="transmembrane region" description="Helical" evidence="7">
    <location>
        <begin position="357"/>
        <end position="377"/>
    </location>
</feature>
<dbReference type="PROSITE" id="PS50928">
    <property type="entry name" value="ABC_TM1"/>
    <property type="match status" value="2"/>
</dbReference>
<comment type="subcellular location">
    <subcellularLocation>
        <location evidence="1 7">Cell membrane</location>
        <topology evidence="1 7">Multi-pass membrane protein</topology>
    </subcellularLocation>
</comment>
<dbReference type="STRING" id="1404245.CGLY_10970"/>
<keyword evidence="2 7" id="KW-0813">Transport</keyword>
<dbReference type="Pfam" id="PF00528">
    <property type="entry name" value="BPD_transp_1"/>
    <property type="match status" value="2"/>
</dbReference>
<dbReference type="GO" id="GO:0005886">
    <property type="term" value="C:plasma membrane"/>
    <property type="evidence" value="ECO:0007669"/>
    <property type="project" value="UniProtKB-SubCell"/>
</dbReference>
<evidence type="ECO:0000256" key="3">
    <source>
        <dbReference type="ARBA" id="ARBA00022475"/>
    </source>
</evidence>
<dbReference type="EMBL" id="CP006842">
    <property type="protein sequence ID" value="AHW64639.1"/>
    <property type="molecule type" value="Genomic_DNA"/>
</dbReference>
<feature type="transmembrane region" description="Helical" evidence="7">
    <location>
        <begin position="82"/>
        <end position="100"/>
    </location>
</feature>
<feature type="domain" description="ABC transmembrane type-1" evidence="8">
    <location>
        <begin position="68"/>
        <end position="262"/>
    </location>
</feature>
<evidence type="ECO:0000259" key="8">
    <source>
        <dbReference type="PROSITE" id="PS50928"/>
    </source>
</evidence>
<evidence type="ECO:0000313" key="10">
    <source>
        <dbReference type="Proteomes" id="UP000023703"/>
    </source>
</evidence>
<protein>
    <submittedName>
        <fullName evidence="9">Putative ABC-type sulfonate/nitrate/taurine transporter, substrate binding lipoprotein</fullName>
    </submittedName>
</protein>
<dbReference type="PANTHER" id="PTHR30151">
    <property type="entry name" value="ALKANE SULFONATE ABC TRANSPORTER-RELATED, MEMBRANE SUBUNIT"/>
    <property type="match status" value="1"/>
</dbReference>
<dbReference type="AlphaFoldDB" id="X5DTN2"/>
<feature type="transmembrane region" description="Helical" evidence="7">
    <location>
        <begin position="414"/>
        <end position="434"/>
    </location>
</feature>
<feature type="transmembrane region" description="Helical" evidence="7">
    <location>
        <begin position="510"/>
        <end position="532"/>
    </location>
</feature>
<feature type="transmembrane region" description="Helical" evidence="7">
    <location>
        <begin position="112"/>
        <end position="130"/>
    </location>
</feature>
<dbReference type="HOGENOM" id="CLU_512667_0_0_11"/>
<keyword evidence="6 7" id="KW-0472">Membrane</keyword>
<keyword evidence="5 7" id="KW-1133">Transmembrane helix</keyword>
<feature type="domain" description="ABC transmembrane type-1" evidence="8">
    <location>
        <begin position="345"/>
        <end position="529"/>
    </location>
</feature>
<dbReference type="KEGG" id="cgy:CGLY_10970"/>
<dbReference type="Proteomes" id="UP000023703">
    <property type="component" value="Chromosome"/>
</dbReference>
<dbReference type="Gene3D" id="1.10.3720.10">
    <property type="entry name" value="MetI-like"/>
    <property type="match status" value="2"/>
</dbReference>
<keyword evidence="3" id="KW-1003">Cell membrane</keyword>
<evidence type="ECO:0000256" key="4">
    <source>
        <dbReference type="ARBA" id="ARBA00022692"/>
    </source>
</evidence>
<feature type="transmembrane region" description="Helical" evidence="7">
    <location>
        <begin position="389"/>
        <end position="408"/>
    </location>
</feature>
<dbReference type="InterPro" id="IPR000515">
    <property type="entry name" value="MetI-like"/>
</dbReference>
<dbReference type="RefSeq" id="WP_038549409.1">
    <property type="nucleotide sequence ID" value="NZ_CP006842.1"/>
</dbReference>
<feature type="transmembrane region" description="Helical" evidence="7">
    <location>
        <begin position="241"/>
        <end position="261"/>
    </location>
</feature>